<organism evidence="2 3">
    <name type="scientific">Kipferlia bialata</name>
    <dbReference type="NCBI Taxonomy" id="797122"/>
    <lineage>
        <taxon>Eukaryota</taxon>
        <taxon>Metamonada</taxon>
        <taxon>Carpediemonas-like organisms</taxon>
        <taxon>Kipferlia</taxon>
    </lineage>
</organism>
<comment type="caution">
    <text evidence="2">The sequence shown here is derived from an EMBL/GenBank/DDBJ whole genome shotgun (WGS) entry which is preliminary data.</text>
</comment>
<name>A0A391P323_9EUKA</name>
<keyword evidence="3" id="KW-1185">Reference proteome</keyword>
<dbReference type="AlphaFoldDB" id="A0A391P323"/>
<proteinExistence type="predicted"/>
<evidence type="ECO:0000256" key="1">
    <source>
        <dbReference type="SAM" id="Phobius"/>
    </source>
</evidence>
<keyword evidence="1" id="KW-0472">Membrane</keyword>
<evidence type="ECO:0000313" key="2">
    <source>
        <dbReference type="EMBL" id="GCA65268.1"/>
    </source>
</evidence>
<gene>
    <name evidence="2" type="ORF">KIPB_016718</name>
</gene>
<keyword evidence="1" id="KW-0812">Transmembrane</keyword>
<evidence type="ECO:0000313" key="3">
    <source>
        <dbReference type="Proteomes" id="UP000265618"/>
    </source>
</evidence>
<feature type="non-terminal residue" evidence="2">
    <location>
        <position position="1"/>
    </location>
</feature>
<feature type="transmembrane region" description="Helical" evidence="1">
    <location>
        <begin position="6"/>
        <end position="24"/>
    </location>
</feature>
<sequence length="38" mass="4142">RLTEACTFTAGTMYLVSFIVLILAGRRGQLSISTPIIK</sequence>
<dbReference type="Proteomes" id="UP000265618">
    <property type="component" value="Unassembled WGS sequence"/>
</dbReference>
<protein>
    <submittedName>
        <fullName evidence="2">Uncharacterized protein</fullName>
    </submittedName>
</protein>
<dbReference type="EMBL" id="BDIP01010475">
    <property type="protein sequence ID" value="GCA65268.1"/>
    <property type="molecule type" value="Genomic_DNA"/>
</dbReference>
<keyword evidence="1" id="KW-1133">Transmembrane helix</keyword>
<accession>A0A391P323</accession>
<reference evidence="2 3" key="1">
    <citation type="journal article" date="2018" name="PLoS ONE">
        <title>The draft genome of Kipferlia bialata reveals reductive genome evolution in fornicate parasites.</title>
        <authorList>
            <person name="Tanifuji G."/>
            <person name="Takabayashi S."/>
            <person name="Kume K."/>
            <person name="Takagi M."/>
            <person name="Nakayama T."/>
            <person name="Kamikawa R."/>
            <person name="Inagaki Y."/>
            <person name="Hashimoto T."/>
        </authorList>
    </citation>
    <scope>NUCLEOTIDE SEQUENCE [LARGE SCALE GENOMIC DNA]</scope>
    <source>
        <strain evidence="2">NY0173</strain>
    </source>
</reference>